<sequence>MTLREAQVAVLQANMELDRRNFGIANEHIERAGQRLGSIDAATLSLDEARLQALREDLAQTNLNLATDLAEQRAHLNRLAAEINDIAASR</sequence>
<protein>
    <submittedName>
        <fullName evidence="1">Uncharacterized protein</fullName>
    </submittedName>
</protein>
<dbReference type="OrthoDB" id="9255863at2"/>
<keyword evidence="2" id="KW-1185">Reference proteome</keyword>
<dbReference type="EMBL" id="VRTS01000006">
    <property type="protein sequence ID" value="TXK62040.1"/>
    <property type="molecule type" value="Genomic_DNA"/>
</dbReference>
<dbReference type="Proteomes" id="UP000321248">
    <property type="component" value="Unassembled WGS sequence"/>
</dbReference>
<dbReference type="AlphaFoldDB" id="A0A5C8KQ61"/>
<proteinExistence type="predicted"/>
<organism evidence="1 2">
    <name type="scientific">Alkalisalibacterium limincola</name>
    <dbReference type="NCBI Taxonomy" id="2699169"/>
    <lineage>
        <taxon>Bacteria</taxon>
        <taxon>Pseudomonadati</taxon>
        <taxon>Pseudomonadota</taxon>
        <taxon>Gammaproteobacteria</taxon>
        <taxon>Lysobacterales</taxon>
        <taxon>Lysobacteraceae</taxon>
        <taxon>Alkalisalibacterium</taxon>
    </lineage>
</organism>
<name>A0A5C8KQ61_9GAMM</name>
<evidence type="ECO:0000313" key="2">
    <source>
        <dbReference type="Proteomes" id="UP000321248"/>
    </source>
</evidence>
<gene>
    <name evidence="1" type="ORF">FU658_09310</name>
</gene>
<reference evidence="1 2" key="1">
    <citation type="submission" date="2019-08" db="EMBL/GenBank/DDBJ databases">
        <authorList>
            <person name="Karlyshev A.V."/>
        </authorList>
    </citation>
    <scope>NUCLEOTIDE SEQUENCE [LARGE SCALE GENOMIC DNA]</scope>
    <source>
        <strain evidence="1 2">Alg18-2.2</strain>
    </source>
</reference>
<evidence type="ECO:0000313" key="1">
    <source>
        <dbReference type="EMBL" id="TXK62040.1"/>
    </source>
</evidence>
<comment type="caution">
    <text evidence="1">The sequence shown here is derived from an EMBL/GenBank/DDBJ whole genome shotgun (WGS) entry which is preliminary data.</text>
</comment>
<accession>A0A5C8KQ61</accession>